<feature type="transmembrane region" description="Helical" evidence="7">
    <location>
        <begin position="398"/>
        <end position="418"/>
    </location>
</feature>
<evidence type="ECO:0000313" key="9">
    <source>
        <dbReference type="EMBL" id="CDM27325.1"/>
    </source>
</evidence>
<feature type="transmembrane region" description="Helical" evidence="7">
    <location>
        <begin position="224"/>
        <end position="242"/>
    </location>
</feature>
<feature type="transmembrane region" description="Helical" evidence="7">
    <location>
        <begin position="521"/>
        <end position="540"/>
    </location>
</feature>
<evidence type="ECO:0000256" key="2">
    <source>
        <dbReference type="ARBA" id="ARBA00007520"/>
    </source>
</evidence>
<dbReference type="SUPFAM" id="SSF103473">
    <property type="entry name" value="MFS general substrate transporter"/>
    <property type="match status" value="1"/>
</dbReference>
<evidence type="ECO:0000256" key="1">
    <source>
        <dbReference type="ARBA" id="ARBA00004141"/>
    </source>
</evidence>
<evidence type="ECO:0000256" key="3">
    <source>
        <dbReference type="ARBA" id="ARBA00022692"/>
    </source>
</evidence>
<feature type="transmembrane region" description="Helical" evidence="7">
    <location>
        <begin position="430"/>
        <end position="451"/>
    </location>
</feature>
<dbReference type="GO" id="GO:0005886">
    <property type="term" value="C:plasma membrane"/>
    <property type="evidence" value="ECO:0007669"/>
    <property type="project" value="TreeGrafter"/>
</dbReference>
<gene>
    <name evidence="9" type="ORF">PROQFM164_S01g001134</name>
</gene>
<feature type="transmembrane region" description="Helical" evidence="7">
    <location>
        <begin position="595"/>
        <end position="613"/>
    </location>
</feature>
<feature type="compositionally biased region" description="Polar residues" evidence="6">
    <location>
        <begin position="76"/>
        <end position="86"/>
    </location>
</feature>
<evidence type="ECO:0000313" key="10">
    <source>
        <dbReference type="Proteomes" id="UP000030686"/>
    </source>
</evidence>
<evidence type="ECO:0000259" key="8">
    <source>
        <dbReference type="PROSITE" id="PS50850"/>
    </source>
</evidence>
<evidence type="ECO:0000256" key="4">
    <source>
        <dbReference type="ARBA" id="ARBA00022989"/>
    </source>
</evidence>
<feature type="transmembrane region" description="Helical" evidence="7">
    <location>
        <begin position="487"/>
        <end position="509"/>
    </location>
</feature>
<dbReference type="InterPro" id="IPR011701">
    <property type="entry name" value="MFS"/>
</dbReference>
<dbReference type="FunFam" id="1.20.1720.10:FF:000012">
    <property type="entry name" value="MFS toxin efflux pump (AflT)"/>
    <property type="match status" value="1"/>
</dbReference>
<dbReference type="PRINTS" id="PR01036">
    <property type="entry name" value="TCRTETB"/>
</dbReference>
<keyword evidence="3 7" id="KW-0812">Transmembrane</keyword>
<dbReference type="EMBL" id="HG792015">
    <property type="protein sequence ID" value="CDM27325.1"/>
    <property type="molecule type" value="Genomic_DNA"/>
</dbReference>
<dbReference type="InterPro" id="IPR020846">
    <property type="entry name" value="MFS_dom"/>
</dbReference>
<feature type="transmembrane region" description="Helical" evidence="7">
    <location>
        <begin position="196"/>
        <end position="218"/>
    </location>
</feature>
<evidence type="ECO:0000256" key="5">
    <source>
        <dbReference type="ARBA" id="ARBA00023136"/>
    </source>
</evidence>
<sequence length="628" mass="68082">MGFLNAFKAKFRKEGDVPGDKTEHNNEHKNVAPNDDTHSQSEGQTSKPPSEKESTLVDEPLMRNTTPNDDTKSELASRNNPTPVHNDSNRELVPKKPFDEQPTEEEKKEDSDAETPEDEEEYPNAWRLTMISIALCLCVFCVALDNTIIATAIPKITDQFNSLEDVGWYGSSYLLTTCAVSLMFGKLYTFYSIKWIYLSALCIFEIGSLVCAVTPTSVGLICGRAIAGLGAAGLFSGSILIISKSVPLVKRPMYTGLIGAMFGIANVAGPLMGGAFTDHVTWRWCFYINLPIGAVTFLFVLCFFQAPKAILKKNTLREQIKELDLVGSLFFLPSIISLLLALQWGGTKYAWGSGRIIGLFVVFGVLGLIFIGVEIWAGDRATVPPRLIKNRNVWGSTWYALALGASFFVLTFYLPIWFQSIKGATALKSGIMNLPMIIAVVVVSILAGGLVTTCGYYTPFMIASAIIMTIGAGLLTTLETDSNHSKWIGYQAIFGIGLGLGMQQPIIVAQTALKAEDVPSGTAIVMFAQTLGGAIFVSVGQNVFQNQLIRNLAQYAPDEDAAKLVSVGATMLRTVVSGDSLHRVLVAYNAAITQTFYVAVAMGALSLIGPIFVEWLSVKGKKVEVAPV</sequence>
<comment type="subcellular location">
    <subcellularLocation>
        <location evidence="1">Membrane</location>
        <topology evidence="1">Multi-pass membrane protein</topology>
    </subcellularLocation>
</comment>
<dbReference type="PANTHER" id="PTHR23501">
    <property type="entry name" value="MAJOR FACILITATOR SUPERFAMILY"/>
    <property type="match status" value="1"/>
</dbReference>
<feature type="transmembrane region" description="Helical" evidence="7">
    <location>
        <begin position="131"/>
        <end position="154"/>
    </location>
</feature>
<feature type="compositionally biased region" description="Basic and acidic residues" evidence="6">
    <location>
        <begin position="12"/>
        <end position="39"/>
    </location>
</feature>
<dbReference type="AlphaFoldDB" id="W6PTZ3"/>
<dbReference type="PROSITE" id="PS50850">
    <property type="entry name" value="MFS"/>
    <property type="match status" value="1"/>
</dbReference>
<name>W6PTZ3_PENRF</name>
<feature type="transmembrane region" description="Helical" evidence="7">
    <location>
        <begin position="356"/>
        <end position="377"/>
    </location>
</feature>
<dbReference type="InterPro" id="IPR036259">
    <property type="entry name" value="MFS_trans_sf"/>
</dbReference>
<feature type="compositionally biased region" description="Acidic residues" evidence="6">
    <location>
        <begin position="111"/>
        <end position="121"/>
    </location>
</feature>
<organism evidence="9 10">
    <name type="scientific">Penicillium roqueforti (strain FM164)</name>
    <dbReference type="NCBI Taxonomy" id="1365484"/>
    <lineage>
        <taxon>Eukaryota</taxon>
        <taxon>Fungi</taxon>
        <taxon>Dikarya</taxon>
        <taxon>Ascomycota</taxon>
        <taxon>Pezizomycotina</taxon>
        <taxon>Eurotiomycetes</taxon>
        <taxon>Eurotiomycetidae</taxon>
        <taxon>Eurotiales</taxon>
        <taxon>Aspergillaceae</taxon>
        <taxon>Penicillium</taxon>
    </lineage>
</organism>
<dbReference type="PANTHER" id="PTHR23501:SF199">
    <property type="entry name" value="MFS EFFLUX TRANSPORTER INPD-RELATED"/>
    <property type="match status" value="1"/>
</dbReference>
<feature type="region of interest" description="Disordered" evidence="6">
    <location>
        <begin position="1"/>
        <end position="121"/>
    </location>
</feature>
<evidence type="ECO:0000256" key="6">
    <source>
        <dbReference type="SAM" id="MobiDB-lite"/>
    </source>
</evidence>
<dbReference type="CDD" id="cd17502">
    <property type="entry name" value="MFS_Azr1_MDR_like"/>
    <property type="match status" value="1"/>
</dbReference>
<feature type="transmembrane region" description="Helical" evidence="7">
    <location>
        <begin position="281"/>
        <end position="304"/>
    </location>
</feature>
<feature type="transmembrane region" description="Helical" evidence="7">
    <location>
        <begin position="166"/>
        <end position="184"/>
    </location>
</feature>
<feature type="domain" description="Major facilitator superfamily (MFS) profile" evidence="8">
    <location>
        <begin position="131"/>
        <end position="621"/>
    </location>
</feature>
<dbReference type="Pfam" id="PF07690">
    <property type="entry name" value="MFS_1"/>
    <property type="match status" value="1"/>
</dbReference>
<proteinExistence type="inferred from homology"/>
<feature type="compositionally biased region" description="Basic and acidic residues" evidence="6">
    <location>
        <begin position="87"/>
        <end position="110"/>
    </location>
</feature>
<keyword evidence="10" id="KW-1185">Reference proteome</keyword>
<accession>W6PTZ3</accession>
<dbReference type="Proteomes" id="UP000030686">
    <property type="component" value="Unassembled WGS sequence"/>
</dbReference>
<dbReference type="FunFam" id="1.20.1250.20:FF:000196">
    <property type="entry name" value="MFS toxin efflux pump (AflT)"/>
    <property type="match status" value="1"/>
</dbReference>
<protein>
    <submittedName>
        <fullName evidence="9">Major facilitator superfamily</fullName>
    </submittedName>
</protein>
<dbReference type="STRING" id="1365484.W6PTZ3"/>
<keyword evidence="5 7" id="KW-0472">Membrane</keyword>
<keyword evidence="4 7" id="KW-1133">Transmembrane helix</keyword>
<dbReference type="OMA" id="WCILAFG"/>
<feature type="transmembrane region" description="Helical" evidence="7">
    <location>
        <begin position="254"/>
        <end position="275"/>
    </location>
</feature>
<evidence type="ECO:0000256" key="7">
    <source>
        <dbReference type="SAM" id="Phobius"/>
    </source>
</evidence>
<dbReference type="OrthoDB" id="10021397at2759"/>
<dbReference type="GO" id="GO:0022857">
    <property type="term" value="F:transmembrane transporter activity"/>
    <property type="evidence" value="ECO:0007669"/>
    <property type="project" value="InterPro"/>
</dbReference>
<feature type="transmembrane region" description="Helical" evidence="7">
    <location>
        <begin position="456"/>
        <end position="475"/>
    </location>
</feature>
<feature type="transmembrane region" description="Helical" evidence="7">
    <location>
        <begin position="325"/>
        <end position="344"/>
    </location>
</feature>
<dbReference type="Gene3D" id="1.20.1720.10">
    <property type="entry name" value="Multidrug resistance protein D"/>
    <property type="match status" value="1"/>
</dbReference>
<comment type="similarity">
    <text evidence="2">Belongs to the major facilitator superfamily. TCR/Tet family.</text>
</comment>
<reference evidence="9" key="1">
    <citation type="journal article" date="2014" name="Nat. Commun.">
        <title>Multiple recent horizontal transfers of a large genomic region in cheese making fungi.</title>
        <authorList>
            <person name="Cheeseman K."/>
            <person name="Ropars J."/>
            <person name="Renault P."/>
            <person name="Dupont J."/>
            <person name="Gouzy J."/>
            <person name="Branca A."/>
            <person name="Abraham A.L."/>
            <person name="Ceppi M."/>
            <person name="Conseiller E."/>
            <person name="Debuchy R."/>
            <person name="Malagnac F."/>
            <person name="Goarin A."/>
            <person name="Silar P."/>
            <person name="Lacoste S."/>
            <person name="Sallet E."/>
            <person name="Bensimon A."/>
            <person name="Giraud T."/>
            <person name="Brygoo Y."/>
        </authorList>
    </citation>
    <scope>NUCLEOTIDE SEQUENCE [LARGE SCALE GENOMIC DNA]</scope>
    <source>
        <strain evidence="9">FM164</strain>
    </source>
</reference>
<dbReference type="Gene3D" id="1.20.1250.20">
    <property type="entry name" value="MFS general substrate transporter like domains"/>
    <property type="match status" value="1"/>
</dbReference>